<dbReference type="Pfam" id="PF12511">
    <property type="entry name" value="DUF3716"/>
    <property type="match status" value="1"/>
</dbReference>
<protein>
    <submittedName>
        <fullName evidence="1">Uncharacterized protein</fullName>
    </submittedName>
</protein>
<dbReference type="InterPro" id="IPR022190">
    <property type="entry name" value="DUF3716"/>
</dbReference>
<comment type="caution">
    <text evidence="1">The sequence shown here is derived from an EMBL/GenBank/DDBJ whole genome shotgun (WGS) entry which is preliminary data.</text>
</comment>
<name>A0A0H1BF41_9EURO</name>
<keyword evidence="2" id="KW-1185">Reference proteome</keyword>
<accession>A0A0H1BF41</accession>
<proteinExistence type="predicted"/>
<gene>
    <name evidence="1" type="ORF">EMPG_14827</name>
</gene>
<dbReference type="EMBL" id="LDEV01002270">
    <property type="protein sequence ID" value="KLJ09748.1"/>
    <property type="molecule type" value="Genomic_DNA"/>
</dbReference>
<evidence type="ECO:0000313" key="1">
    <source>
        <dbReference type="EMBL" id="KLJ09748.1"/>
    </source>
</evidence>
<organism evidence="1 2">
    <name type="scientific">Blastomyces silverae</name>
    <dbReference type="NCBI Taxonomy" id="2060906"/>
    <lineage>
        <taxon>Eukaryota</taxon>
        <taxon>Fungi</taxon>
        <taxon>Dikarya</taxon>
        <taxon>Ascomycota</taxon>
        <taxon>Pezizomycotina</taxon>
        <taxon>Eurotiomycetes</taxon>
        <taxon>Eurotiomycetidae</taxon>
        <taxon>Onygenales</taxon>
        <taxon>Ajellomycetaceae</taxon>
        <taxon>Blastomyces</taxon>
    </lineage>
</organism>
<dbReference type="AlphaFoldDB" id="A0A0H1BF41"/>
<reference evidence="2" key="1">
    <citation type="journal article" date="2015" name="PLoS Genet.">
        <title>The dynamic genome and transcriptome of the human fungal pathogen Blastomyces and close relative Emmonsia.</title>
        <authorList>
            <person name="Munoz J.F."/>
            <person name="Gauthier G.M."/>
            <person name="Desjardins C.A."/>
            <person name="Gallo J.E."/>
            <person name="Holder J."/>
            <person name="Sullivan T.D."/>
            <person name="Marty A.J."/>
            <person name="Carmen J.C."/>
            <person name="Chen Z."/>
            <person name="Ding L."/>
            <person name="Gujja S."/>
            <person name="Magrini V."/>
            <person name="Misas E."/>
            <person name="Mitreva M."/>
            <person name="Priest M."/>
            <person name="Saif S."/>
            <person name="Whiston E.A."/>
            <person name="Young S."/>
            <person name="Zeng Q."/>
            <person name="Goldman W.E."/>
            <person name="Mardis E.R."/>
            <person name="Taylor J.W."/>
            <person name="McEwen J.G."/>
            <person name="Clay O.K."/>
            <person name="Klein B.S."/>
            <person name="Cuomo C.A."/>
        </authorList>
    </citation>
    <scope>NUCLEOTIDE SEQUENCE [LARGE SCALE GENOMIC DNA]</scope>
    <source>
        <strain evidence="2">UAMH 139</strain>
    </source>
</reference>
<dbReference type="Proteomes" id="UP000053573">
    <property type="component" value="Unassembled WGS sequence"/>
</dbReference>
<evidence type="ECO:0000313" key="2">
    <source>
        <dbReference type="Proteomes" id="UP000053573"/>
    </source>
</evidence>
<dbReference type="OrthoDB" id="4174112at2759"/>
<sequence>MPDKLSKELQALLKLPCVREPVLQEGHQVNTKNNVNHEALLLQSHGAVFADLCAHCARGEGPFTLCISALNQCHEACAACHYNGTESHCSHHRINVSKENVQVWENEQGSAKEVKKKSLGKKHSAAEDTGATVFKKQVVEQQMDIIESVDNHDIEILSLSVENETL</sequence>